<dbReference type="Pfam" id="PF00077">
    <property type="entry name" value="RVP"/>
    <property type="match status" value="1"/>
</dbReference>
<accession>A0A8J2HCC1</accession>
<gene>
    <name evidence="4" type="ORF">HICCMSTLAB_LOCUS6713</name>
</gene>
<dbReference type="PROSITE" id="PS00141">
    <property type="entry name" value="ASP_PROTEASE"/>
    <property type="match status" value="1"/>
</dbReference>
<dbReference type="OrthoDB" id="10060349at2759"/>
<feature type="region of interest" description="Disordered" evidence="2">
    <location>
        <begin position="625"/>
        <end position="699"/>
    </location>
</feature>
<feature type="compositionally biased region" description="Low complexity" evidence="2">
    <location>
        <begin position="271"/>
        <end position="280"/>
    </location>
</feature>
<evidence type="ECO:0000313" key="5">
    <source>
        <dbReference type="Proteomes" id="UP000786811"/>
    </source>
</evidence>
<dbReference type="Gene3D" id="2.40.70.10">
    <property type="entry name" value="Acid Proteases"/>
    <property type="match status" value="1"/>
</dbReference>
<dbReference type="Proteomes" id="UP000786811">
    <property type="component" value="Unassembled WGS sequence"/>
</dbReference>
<dbReference type="SUPFAM" id="SSF47353">
    <property type="entry name" value="Retrovirus capsid dimerization domain-like"/>
    <property type="match status" value="1"/>
</dbReference>
<dbReference type="GO" id="GO:0004190">
    <property type="term" value="F:aspartic-type endopeptidase activity"/>
    <property type="evidence" value="ECO:0007669"/>
    <property type="project" value="InterPro"/>
</dbReference>
<sequence length="699" mass="79454">MGHEAEIQNLTHHQNITNAIITTMGESMLLHQVLLRVPTFDGRNMPLKSFLEDVESAKEDSPEGLHPTLLKNIKSKLEGLARDAINGKEILTFNELKNALKEYFASKKSYPQYCADIQSVRLNQDESVLSYYNRIKNLVNNAVSSLKEKFNNEQEVTSMKKLLDGLALESFKRRLPDDLVYAVSVQNPANIEDAYKLAMRIEEDLKGSSARNSNYLRYAQTQDQSNNSERPTRVVSFQDEERRGTIPHSLNRNDVTYPRNNFNQEKDKEFSNQNSNNSNRYNRRRSPNRNYPSQYYPQMGYLPPFPYSPYVPPYYPPQMPYPAPYYQDSPYYPNTYRDRSKSPIPTNQRTESLNSQGARWSDAPTSEPLLSRQSSTINRKSIYWSGTSGRGPIVVLKAPELKNGQGRFLVDTGADINIVKLEALHPRSIIAAHEALTVSGITNDKVNTVGSTELTFFKKPQKFHVFRETLPIPTDGIIGVDFLEKEKVEISFHHNAIVADSRPISPIYFEPSKPNELVPANPPPVENIPSVENIPIWDDEPTTFIVKARTRACVNLKLKPTNLITGYLPRIRTEHEHIYMGENLVTNFDNTCNVFVINSYEEDMKIQIPPQEIFPFESDEFSEDFFNSDSNSESVDSGLRKHKPVPLPSSITAAVKARHAKQDANQNTKQDAKQDTSVPKQLPPDLGIQNPLVVWGNES</sequence>
<proteinExistence type="predicted"/>
<dbReference type="GO" id="GO:0006508">
    <property type="term" value="P:proteolysis"/>
    <property type="evidence" value="ECO:0007669"/>
    <property type="project" value="InterPro"/>
</dbReference>
<feature type="compositionally biased region" description="Polar residues" evidence="2">
    <location>
        <begin position="663"/>
        <end position="679"/>
    </location>
</feature>
<feature type="region of interest" description="Disordered" evidence="2">
    <location>
        <begin position="330"/>
        <end position="372"/>
    </location>
</feature>
<feature type="region of interest" description="Disordered" evidence="2">
    <location>
        <begin position="220"/>
        <end position="295"/>
    </location>
</feature>
<dbReference type="EMBL" id="CAJNRD030001120">
    <property type="protein sequence ID" value="CAG5093272.1"/>
    <property type="molecule type" value="Genomic_DNA"/>
</dbReference>
<dbReference type="AlphaFoldDB" id="A0A8J2HCC1"/>
<evidence type="ECO:0000259" key="3">
    <source>
        <dbReference type="Pfam" id="PF00077"/>
    </source>
</evidence>
<feature type="compositionally biased region" description="Polar residues" evidence="2">
    <location>
        <begin position="248"/>
        <end position="263"/>
    </location>
</feature>
<evidence type="ECO:0000256" key="1">
    <source>
        <dbReference type="ARBA" id="ARBA00022801"/>
    </source>
</evidence>
<dbReference type="InterPro" id="IPR001969">
    <property type="entry name" value="Aspartic_peptidase_AS"/>
</dbReference>
<reference evidence="4" key="1">
    <citation type="submission" date="2021-04" db="EMBL/GenBank/DDBJ databases">
        <authorList>
            <person name="Chebbi M.A.C M."/>
        </authorList>
    </citation>
    <scope>NUCLEOTIDE SEQUENCE</scope>
</reference>
<comment type="caution">
    <text evidence="4">The sequence shown here is derived from an EMBL/GenBank/DDBJ whole genome shotgun (WGS) entry which is preliminary data.</text>
</comment>
<evidence type="ECO:0000256" key="2">
    <source>
        <dbReference type="SAM" id="MobiDB-lite"/>
    </source>
</evidence>
<dbReference type="InterPro" id="IPR021109">
    <property type="entry name" value="Peptidase_aspartic_dom_sf"/>
</dbReference>
<dbReference type="SUPFAM" id="SSF50630">
    <property type="entry name" value="Acid proteases"/>
    <property type="match status" value="1"/>
</dbReference>
<feature type="domain" description="Retropepsins" evidence="3">
    <location>
        <begin position="405"/>
        <end position="490"/>
    </location>
</feature>
<name>A0A8J2HCC1_COTCN</name>
<feature type="compositionally biased region" description="Polar residues" evidence="2">
    <location>
        <begin position="220"/>
        <end position="229"/>
    </location>
</feature>
<feature type="compositionally biased region" description="Low complexity" evidence="2">
    <location>
        <begin position="625"/>
        <end position="637"/>
    </location>
</feature>
<protein>
    <submittedName>
        <fullName evidence="4">Similar to POL: Retrovirus-related Pol polyprotein from transposon 412 (Drosophila melanogaster)</fullName>
    </submittedName>
</protein>
<keyword evidence="1" id="KW-0378">Hydrolase</keyword>
<feature type="compositionally biased region" description="Polar residues" evidence="2">
    <location>
        <begin position="343"/>
        <end position="358"/>
    </location>
</feature>
<evidence type="ECO:0000313" key="4">
    <source>
        <dbReference type="EMBL" id="CAG5093272.1"/>
    </source>
</evidence>
<dbReference type="InterPro" id="IPR018061">
    <property type="entry name" value="Retropepsins"/>
</dbReference>
<organism evidence="4 5">
    <name type="scientific">Cotesia congregata</name>
    <name type="common">Parasitoid wasp</name>
    <name type="synonym">Apanteles congregatus</name>
    <dbReference type="NCBI Taxonomy" id="51543"/>
    <lineage>
        <taxon>Eukaryota</taxon>
        <taxon>Metazoa</taxon>
        <taxon>Ecdysozoa</taxon>
        <taxon>Arthropoda</taxon>
        <taxon>Hexapoda</taxon>
        <taxon>Insecta</taxon>
        <taxon>Pterygota</taxon>
        <taxon>Neoptera</taxon>
        <taxon>Endopterygota</taxon>
        <taxon>Hymenoptera</taxon>
        <taxon>Apocrita</taxon>
        <taxon>Ichneumonoidea</taxon>
        <taxon>Braconidae</taxon>
        <taxon>Microgastrinae</taxon>
        <taxon>Cotesia</taxon>
    </lineage>
</organism>
<keyword evidence="5" id="KW-1185">Reference proteome</keyword>